<proteinExistence type="predicted"/>
<dbReference type="EMBL" id="JAVRFD010000002">
    <property type="protein sequence ID" value="MDT0542275.1"/>
    <property type="molecule type" value="Genomic_DNA"/>
</dbReference>
<dbReference type="RefSeq" id="WP_311722623.1">
    <property type="nucleotide sequence ID" value="NZ_JAVRFD010000002.1"/>
</dbReference>
<comment type="caution">
    <text evidence="2">The sequence shown here is derived from an EMBL/GenBank/DDBJ whole genome shotgun (WGS) entry which is preliminary data.</text>
</comment>
<protein>
    <submittedName>
        <fullName evidence="2">NAD(P)H-binding protein</fullName>
    </submittedName>
</protein>
<sequence>MILVTGATGTIGSFVVRLLTERGVPFRAMSRRERPNRVRADFDDPASLADALAGVDTVFLVTVPPVPTAHHDIALVTAARAAGVRKIVKLSAIGSGERFEGATVGAWHLAAEEAIEAGGLVWTMLRPPSFASNFLRYRPLIQAGEPIPNMTGDSRQAIVDPRDVAAFAVAAMTSDAHDGQRYDLTGPELLTFTDQVAILERVLERPIKTTDAGALDQLPAGMITGIGWARAGGAAYVTDHVPRVLGRPAGTFEQWARDHREAFAAMP</sequence>
<dbReference type="InterPro" id="IPR036291">
    <property type="entry name" value="NAD(P)-bd_dom_sf"/>
</dbReference>
<accession>A0ABU2XAX3</accession>
<evidence type="ECO:0000313" key="3">
    <source>
        <dbReference type="Proteomes" id="UP001180754"/>
    </source>
</evidence>
<evidence type="ECO:0000259" key="1">
    <source>
        <dbReference type="Pfam" id="PF13460"/>
    </source>
</evidence>
<dbReference type="Gene3D" id="3.90.25.10">
    <property type="entry name" value="UDP-galactose 4-epimerase, domain 1"/>
    <property type="match status" value="1"/>
</dbReference>
<dbReference type="Pfam" id="PF13460">
    <property type="entry name" value="NAD_binding_10"/>
    <property type="match status" value="1"/>
</dbReference>
<dbReference type="PANTHER" id="PTHR43162:SF1">
    <property type="entry name" value="PRESTALK A DIFFERENTIATION PROTEIN A"/>
    <property type="match status" value="1"/>
</dbReference>
<dbReference type="SUPFAM" id="SSF51735">
    <property type="entry name" value="NAD(P)-binding Rossmann-fold domains"/>
    <property type="match status" value="1"/>
</dbReference>
<dbReference type="Gene3D" id="3.40.50.720">
    <property type="entry name" value="NAD(P)-binding Rossmann-like Domain"/>
    <property type="match status" value="1"/>
</dbReference>
<reference evidence="2" key="1">
    <citation type="submission" date="2024-05" db="EMBL/GenBank/DDBJ databases">
        <title>30 novel species of actinomycetes from the DSMZ collection.</title>
        <authorList>
            <person name="Nouioui I."/>
        </authorList>
    </citation>
    <scope>NUCLEOTIDE SEQUENCE</scope>
    <source>
        <strain evidence="2">DSM 41529</strain>
    </source>
</reference>
<name>A0ABU2XAX3_9ACTN</name>
<organism evidence="2 3">
    <name type="scientific">Streptomyces lonegramiae</name>
    <dbReference type="NCBI Taxonomy" id="3075524"/>
    <lineage>
        <taxon>Bacteria</taxon>
        <taxon>Bacillati</taxon>
        <taxon>Actinomycetota</taxon>
        <taxon>Actinomycetes</taxon>
        <taxon>Kitasatosporales</taxon>
        <taxon>Streptomycetaceae</taxon>
        <taxon>Streptomyces</taxon>
    </lineage>
</organism>
<feature type="domain" description="NAD(P)-binding" evidence="1">
    <location>
        <begin position="6"/>
        <end position="174"/>
    </location>
</feature>
<dbReference type="InterPro" id="IPR051604">
    <property type="entry name" value="Ergot_Alk_Oxidoreductase"/>
</dbReference>
<dbReference type="InterPro" id="IPR016040">
    <property type="entry name" value="NAD(P)-bd_dom"/>
</dbReference>
<gene>
    <name evidence="2" type="ORF">RND15_06020</name>
</gene>
<dbReference type="PANTHER" id="PTHR43162">
    <property type="match status" value="1"/>
</dbReference>
<keyword evidence="3" id="KW-1185">Reference proteome</keyword>
<evidence type="ECO:0000313" key="2">
    <source>
        <dbReference type="EMBL" id="MDT0542275.1"/>
    </source>
</evidence>
<dbReference type="Proteomes" id="UP001180754">
    <property type="component" value="Unassembled WGS sequence"/>
</dbReference>